<dbReference type="PANTHER" id="PTHR43790">
    <property type="entry name" value="CARBOHYDRATE TRANSPORT ATP-BINDING PROTEIN MG119-RELATED"/>
    <property type="match status" value="1"/>
</dbReference>
<dbReference type="PROSITE" id="PS50893">
    <property type="entry name" value="ABC_TRANSPORTER_2"/>
    <property type="match status" value="2"/>
</dbReference>
<evidence type="ECO:0000313" key="11">
    <source>
        <dbReference type="Proteomes" id="UP001232536"/>
    </source>
</evidence>
<name>A0ABT9D685_9CELL</name>
<dbReference type="CDD" id="cd03215">
    <property type="entry name" value="ABC_Carb_Monos_II"/>
    <property type="match status" value="1"/>
</dbReference>
<evidence type="ECO:0000256" key="6">
    <source>
        <dbReference type="ARBA" id="ARBA00022840"/>
    </source>
</evidence>
<keyword evidence="1" id="KW-0813">Transport</keyword>
<evidence type="ECO:0000256" key="8">
    <source>
        <dbReference type="ARBA" id="ARBA00023136"/>
    </source>
</evidence>
<keyword evidence="2" id="KW-1003">Cell membrane</keyword>
<dbReference type="InterPro" id="IPR003439">
    <property type="entry name" value="ABC_transporter-like_ATP-bd"/>
</dbReference>
<dbReference type="Proteomes" id="UP001232536">
    <property type="component" value="Unassembled WGS sequence"/>
</dbReference>
<evidence type="ECO:0000259" key="9">
    <source>
        <dbReference type="PROSITE" id="PS50893"/>
    </source>
</evidence>
<gene>
    <name evidence="10" type="ORF">Q6348_03825</name>
</gene>
<keyword evidence="11" id="KW-1185">Reference proteome</keyword>
<comment type="caution">
    <text evidence="10">The sequence shown here is derived from an EMBL/GenBank/DDBJ whole genome shotgun (WGS) entry which is preliminary data.</text>
</comment>
<evidence type="ECO:0000256" key="3">
    <source>
        <dbReference type="ARBA" id="ARBA00022597"/>
    </source>
</evidence>
<evidence type="ECO:0000313" key="10">
    <source>
        <dbReference type="EMBL" id="MDO8106321.1"/>
    </source>
</evidence>
<proteinExistence type="predicted"/>
<dbReference type="CDD" id="cd03216">
    <property type="entry name" value="ABC_Carb_Monos_I"/>
    <property type="match status" value="1"/>
</dbReference>
<evidence type="ECO:0000256" key="4">
    <source>
        <dbReference type="ARBA" id="ARBA00022737"/>
    </source>
</evidence>
<protein>
    <submittedName>
        <fullName evidence="10">Sugar ABC transporter ATP-binding protein</fullName>
    </submittedName>
</protein>
<organism evidence="10 11">
    <name type="scientific">Actinotalea lenta</name>
    <dbReference type="NCBI Taxonomy" id="3064654"/>
    <lineage>
        <taxon>Bacteria</taxon>
        <taxon>Bacillati</taxon>
        <taxon>Actinomycetota</taxon>
        <taxon>Actinomycetes</taxon>
        <taxon>Micrococcales</taxon>
        <taxon>Cellulomonadaceae</taxon>
        <taxon>Actinotalea</taxon>
    </lineage>
</organism>
<dbReference type="Pfam" id="PF00005">
    <property type="entry name" value="ABC_tran"/>
    <property type="match status" value="2"/>
</dbReference>
<evidence type="ECO:0000256" key="2">
    <source>
        <dbReference type="ARBA" id="ARBA00022475"/>
    </source>
</evidence>
<evidence type="ECO:0000256" key="1">
    <source>
        <dbReference type="ARBA" id="ARBA00022448"/>
    </source>
</evidence>
<dbReference type="InterPro" id="IPR017871">
    <property type="entry name" value="ABC_transporter-like_CS"/>
</dbReference>
<evidence type="ECO:0000256" key="7">
    <source>
        <dbReference type="ARBA" id="ARBA00022967"/>
    </source>
</evidence>
<dbReference type="EMBL" id="JAUQYP010000001">
    <property type="protein sequence ID" value="MDO8106321.1"/>
    <property type="molecule type" value="Genomic_DNA"/>
</dbReference>
<evidence type="ECO:0000256" key="5">
    <source>
        <dbReference type="ARBA" id="ARBA00022741"/>
    </source>
</evidence>
<accession>A0ABT9D685</accession>
<keyword evidence="7" id="KW-1278">Translocase</keyword>
<dbReference type="PROSITE" id="PS00211">
    <property type="entry name" value="ABC_TRANSPORTER_1"/>
    <property type="match status" value="1"/>
</dbReference>
<dbReference type="SUPFAM" id="SSF52540">
    <property type="entry name" value="P-loop containing nucleoside triphosphate hydrolases"/>
    <property type="match status" value="2"/>
</dbReference>
<dbReference type="InterPro" id="IPR003593">
    <property type="entry name" value="AAA+_ATPase"/>
</dbReference>
<dbReference type="PANTHER" id="PTHR43790:SF3">
    <property type="entry name" value="D-ALLOSE IMPORT ATP-BINDING PROTEIN ALSA-RELATED"/>
    <property type="match status" value="1"/>
</dbReference>
<dbReference type="InterPro" id="IPR050107">
    <property type="entry name" value="ABC_carbohydrate_import_ATPase"/>
</dbReference>
<feature type="domain" description="ABC transporter" evidence="9">
    <location>
        <begin position="22"/>
        <end position="264"/>
    </location>
</feature>
<feature type="domain" description="ABC transporter" evidence="9">
    <location>
        <begin position="272"/>
        <end position="517"/>
    </location>
</feature>
<sequence>MDPDPGDRHASTVQLTAGPLACELDGITMSFGTNEVLKGVTLGLAQGHVTALLGANGAGKSTLIKVLSGVYPEHGGEVRVAGHPVRMESPLAAARHGIQTVHQRIDENIVPGLTVAENLVFEEIVRGEVPRVRSLRRLLPRAREIAQTLGLDWPDSVLTRDVFELGIADSQMLLLARALVQRPKVLVLDEPTSTLSAGEVDRLFALVRRLRDDGVAVLYVTHRLSEVAALADDIVVLRDGAISAAQQRPFDMEQAIRSMLGESLATHHDLVEQRGDVTAVELRGVQLLKRSEPIDLDLRYGEVTGIVGLIGSGKSEMARGVFGADPLRAGTMTLDGKPYAPRHTSHAVGAGVYLVPEDRAAESMLPGWSLTWTSTLPFLRSVSTWGLLRRGRERSTGSAVLEDFGVVATGPSQPVDALSGGNQQKVVVGRWMHAGPRVLLLDEPFRGVDIGARGDISRRARAQASEGACVVVFSSDVEEIREIADRILVLVEGHIKLDAYTSEVGNDAIVTSMSEVA</sequence>
<dbReference type="GO" id="GO:0005524">
    <property type="term" value="F:ATP binding"/>
    <property type="evidence" value="ECO:0007669"/>
    <property type="project" value="UniProtKB-KW"/>
</dbReference>
<keyword evidence="4" id="KW-0677">Repeat</keyword>
<keyword evidence="6 10" id="KW-0067">ATP-binding</keyword>
<dbReference type="Gene3D" id="3.40.50.300">
    <property type="entry name" value="P-loop containing nucleotide triphosphate hydrolases"/>
    <property type="match status" value="2"/>
</dbReference>
<keyword evidence="8" id="KW-0472">Membrane</keyword>
<dbReference type="InterPro" id="IPR027417">
    <property type="entry name" value="P-loop_NTPase"/>
</dbReference>
<keyword evidence="3" id="KW-0762">Sugar transport</keyword>
<keyword evidence="5" id="KW-0547">Nucleotide-binding</keyword>
<dbReference type="SMART" id="SM00382">
    <property type="entry name" value="AAA"/>
    <property type="match status" value="2"/>
</dbReference>
<dbReference type="RefSeq" id="WP_304599994.1">
    <property type="nucleotide sequence ID" value="NZ_JAUQYP010000001.1"/>
</dbReference>
<reference evidence="10 11" key="1">
    <citation type="submission" date="2023-07" db="EMBL/GenBank/DDBJ databases">
        <title>Description of novel actinomycetes strains, isolated from tidal flat sediment.</title>
        <authorList>
            <person name="Lu C."/>
        </authorList>
    </citation>
    <scope>NUCLEOTIDE SEQUENCE [LARGE SCALE GENOMIC DNA]</scope>
    <source>
        <strain evidence="10 11">SYSU T00b441</strain>
    </source>
</reference>